<dbReference type="SUPFAM" id="SSF47336">
    <property type="entry name" value="ACP-like"/>
    <property type="match status" value="1"/>
</dbReference>
<dbReference type="OrthoDB" id="9803943at2"/>
<gene>
    <name evidence="2" type="ORF">HCU01_33860</name>
    <name evidence="3" type="ORF">SAMN05660971_03467</name>
</gene>
<dbReference type="InterPro" id="IPR009081">
    <property type="entry name" value="PP-bd_ACP"/>
</dbReference>
<dbReference type="NCBIfam" id="NF006617">
    <property type="entry name" value="PRK09184.1"/>
    <property type="match status" value="1"/>
</dbReference>
<reference evidence="2 5" key="2">
    <citation type="submission" date="2019-07" db="EMBL/GenBank/DDBJ databases">
        <title>Whole genome shotgun sequence of Halomonas cupida NBRC 102219.</title>
        <authorList>
            <person name="Hosoyama A."/>
            <person name="Uohara A."/>
            <person name="Ohji S."/>
            <person name="Ichikawa N."/>
        </authorList>
    </citation>
    <scope>NUCLEOTIDE SEQUENCE [LARGE SCALE GENOMIC DNA]</scope>
    <source>
        <strain evidence="2 5">NBRC 102219</strain>
    </source>
</reference>
<proteinExistence type="predicted"/>
<sequence length="89" mass="9996">MSETQQLSHDLKCMIIETLELEDITPEDIDDQAPLFGEGLGLDSIDALELGLALQKRYGIKLDAEAEDTRRHFESLAALQALVEERRVN</sequence>
<dbReference type="STRING" id="44933.SAMN05660971_03467"/>
<dbReference type="Proteomes" id="UP000321726">
    <property type="component" value="Unassembled WGS sequence"/>
</dbReference>
<dbReference type="InterPro" id="IPR036736">
    <property type="entry name" value="ACP-like_sf"/>
</dbReference>
<dbReference type="PROSITE" id="PS50075">
    <property type="entry name" value="CARRIER"/>
    <property type="match status" value="1"/>
</dbReference>
<name>A0A1M7KEE3_9GAMM</name>
<feature type="domain" description="Carrier" evidence="1">
    <location>
        <begin position="2"/>
        <end position="87"/>
    </location>
</feature>
<evidence type="ECO:0000313" key="5">
    <source>
        <dbReference type="Proteomes" id="UP000321726"/>
    </source>
</evidence>
<dbReference type="RefSeq" id="WP_073436468.1">
    <property type="nucleotide sequence ID" value="NZ_BJXU01000144.1"/>
</dbReference>
<keyword evidence="5" id="KW-1185">Reference proteome</keyword>
<protein>
    <submittedName>
        <fullName evidence="3">Acyl carrier protein</fullName>
    </submittedName>
</protein>
<organism evidence="3 4">
    <name type="scientific">Halomonas cupida</name>
    <dbReference type="NCBI Taxonomy" id="44933"/>
    <lineage>
        <taxon>Bacteria</taxon>
        <taxon>Pseudomonadati</taxon>
        <taxon>Pseudomonadota</taxon>
        <taxon>Gammaproteobacteria</taxon>
        <taxon>Oceanospirillales</taxon>
        <taxon>Halomonadaceae</taxon>
        <taxon>Halomonas</taxon>
    </lineage>
</organism>
<dbReference type="AlphaFoldDB" id="A0A1M7KEE3"/>
<dbReference type="Proteomes" id="UP000184123">
    <property type="component" value="Unassembled WGS sequence"/>
</dbReference>
<dbReference type="EMBL" id="FRCA01000010">
    <property type="protein sequence ID" value="SHM63636.1"/>
    <property type="molecule type" value="Genomic_DNA"/>
</dbReference>
<dbReference type="Pfam" id="PF00550">
    <property type="entry name" value="PP-binding"/>
    <property type="match status" value="1"/>
</dbReference>
<reference evidence="3 4" key="1">
    <citation type="submission" date="2016-11" db="EMBL/GenBank/DDBJ databases">
        <authorList>
            <person name="Jaros S."/>
            <person name="Januszkiewicz K."/>
            <person name="Wedrychowicz H."/>
        </authorList>
    </citation>
    <scope>NUCLEOTIDE SEQUENCE [LARGE SCALE GENOMIC DNA]</scope>
    <source>
        <strain evidence="3 4">DSM 4740</strain>
    </source>
</reference>
<evidence type="ECO:0000313" key="4">
    <source>
        <dbReference type="Proteomes" id="UP000184123"/>
    </source>
</evidence>
<dbReference type="Gene3D" id="1.10.1200.10">
    <property type="entry name" value="ACP-like"/>
    <property type="match status" value="1"/>
</dbReference>
<evidence type="ECO:0000259" key="1">
    <source>
        <dbReference type="PROSITE" id="PS50075"/>
    </source>
</evidence>
<dbReference type="EMBL" id="BJXU01000144">
    <property type="protein sequence ID" value="GEN25437.1"/>
    <property type="molecule type" value="Genomic_DNA"/>
</dbReference>
<evidence type="ECO:0000313" key="2">
    <source>
        <dbReference type="EMBL" id="GEN25437.1"/>
    </source>
</evidence>
<accession>A0A1M7KEE3</accession>
<evidence type="ECO:0000313" key="3">
    <source>
        <dbReference type="EMBL" id="SHM63636.1"/>
    </source>
</evidence>